<evidence type="ECO:0000256" key="5">
    <source>
        <dbReference type="ARBA" id="ARBA00041214"/>
    </source>
</evidence>
<keyword evidence="2" id="KW-0689">Ribosomal protein</keyword>
<dbReference type="GO" id="GO:0003735">
    <property type="term" value="F:structural constituent of ribosome"/>
    <property type="evidence" value="ECO:0007669"/>
    <property type="project" value="InterPro"/>
</dbReference>
<dbReference type="EMBL" id="GL870876">
    <property type="protein sequence ID" value="EIJ89359.1"/>
    <property type="molecule type" value="Genomic_DNA"/>
</dbReference>
<dbReference type="HOGENOM" id="CLU_2062090_0_0_1"/>
<organism evidence="6 7">
    <name type="scientific">Nematocida parisii (strain ERTm3)</name>
    <name type="common">Nematode killer fungus</name>
    <dbReference type="NCBI Taxonomy" id="935791"/>
    <lineage>
        <taxon>Eukaryota</taxon>
        <taxon>Fungi</taxon>
        <taxon>Fungi incertae sedis</taxon>
        <taxon>Microsporidia</taxon>
        <taxon>Nematocida</taxon>
    </lineage>
</organism>
<accession>I3EJG2</accession>
<evidence type="ECO:0000313" key="7">
    <source>
        <dbReference type="Proteomes" id="UP000002872"/>
    </source>
</evidence>
<dbReference type="GO" id="GO:0003723">
    <property type="term" value="F:RNA binding"/>
    <property type="evidence" value="ECO:0007669"/>
    <property type="project" value="TreeGrafter"/>
</dbReference>
<name>I3EJG2_NEMP3</name>
<evidence type="ECO:0000256" key="2">
    <source>
        <dbReference type="ARBA" id="ARBA00022980"/>
    </source>
</evidence>
<dbReference type="AlphaFoldDB" id="I3EJG2"/>
<proteinExistence type="inferred from homology"/>
<dbReference type="PANTHER" id="PTHR10064:SF0">
    <property type="entry name" value="FI24544P1-RELATED"/>
    <property type="match status" value="1"/>
</dbReference>
<protein>
    <recommendedName>
        <fullName evidence="4">Large ribosomal subunit protein eL22</fullName>
    </recommendedName>
    <alternativeName>
        <fullName evidence="5">60S ribosomal protein L22</fullName>
    </alternativeName>
</protein>
<dbReference type="Gene3D" id="3.30.1360.210">
    <property type="match status" value="1"/>
</dbReference>
<dbReference type="Proteomes" id="UP000002872">
    <property type="component" value="Unassembled WGS sequence"/>
</dbReference>
<evidence type="ECO:0000313" key="6">
    <source>
        <dbReference type="EMBL" id="EIJ89359.1"/>
    </source>
</evidence>
<dbReference type="InterPro" id="IPR002671">
    <property type="entry name" value="Ribosomal_eL22"/>
</dbReference>
<evidence type="ECO:0000256" key="3">
    <source>
        <dbReference type="ARBA" id="ARBA00023274"/>
    </source>
</evidence>
<dbReference type="GO" id="GO:0005840">
    <property type="term" value="C:ribosome"/>
    <property type="evidence" value="ECO:0007669"/>
    <property type="project" value="UniProtKB-KW"/>
</dbReference>
<dbReference type="VEuPathDB" id="MicrosporidiaDB:NEQG_00129"/>
<comment type="similarity">
    <text evidence="1">Belongs to the eukaryotic ribosomal protein eL22 family.</text>
</comment>
<keyword evidence="7" id="KW-1185">Reference proteome</keyword>
<gene>
    <name evidence="6" type="ORF">NEQG_00129</name>
</gene>
<dbReference type="OMA" id="ELTINCK"/>
<reference evidence="6" key="1">
    <citation type="submission" date="2011-01" db="EMBL/GenBank/DDBJ databases">
        <title>The Genome Sequence of Nematocida parisii strain ERTm3.</title>
        <authorList>
            <consortium name="The Broad Institute Genome Sequencing Platform"/>
            <consortium name="The Broad Institute Genome Sequencing Center for Infectious Disease"/>
            <person name="Cuomo C."/>
            <person name="Troemel E."/>
            <person name="Young S.K."/>
            <person name="Zeng Q."/>
            <person name="Gargeya S."/>
            <person name="Fitzgerald M."/>
            <person name="Haas B."/>
            <person name="Abouelleil A."/>
            <person name="Alvarado L."/>
            <person name="Arachchi H.M."/>
            <person name="Berlin A."/>
            <person name="Chapman S.B."/>
            <person name="Gearin G."/>
            <person name="Goldberg J."/>
            <person name="Griggs A."/>
            <person name="Gujja S."/>
            <person name="Hansen M."/>
            <person name="Heiman D."/>
            <person name="Howarth C."/>
            <person name="Larimer J."/>
            <person name="Lui A."/>
            <person name="MacDonald P.J.P."/>
            <person name="McCowen C."/>
            <person name="Montmayeur A."/>
            <person name="Murphy C."/>
            <person name="Neiman D."/>
            <person name="Pearson M."/>
            <person name="Priest M."/>
            <person name="Roberts A."/>
            <person name="Saif S."/>
            <person name="Shea T."/>
            <person name="Sisk P."/>
            <person name="Stolte C."/>
            <person name="Sykes S."/>
            <person name="Wortman J."/>
            <person name="Nusbaum C."/>
            <person name="Birren B."/>
        </authorList>
    </citation>
    <scope>NUCLEOTIDE SEQUENCE</scope>
    <source>
        <strain evidence="6">ERTm3</strain>
    </source>
</reference>
<dbReference type="Pfam" id="PF01776">
    <property type="entry name" value="Ribosomal_L22e"/>
    <property type="match status" value="1"/>
</dbReference>
<dbReference type="PANTHER" id="PTHR10064">
    <property type="entry name" value="60S RIBOSOMAL PROTEIN L22"/>
    <property type="match status" value="1"/>
</dbReference>
<sequence>MARRIINPVSEKRRELTINCKEMVKDELFDMEECANFIEVNNKLTKHNPETLPGGPMNVLLKKSENKIVLDMGVDVRKFYVKQILKKYLHKKGLNDWIHIKIDSVSGEYGLHYYNLNDE</sequence>
<evidence type="ECO:0000256" key="1">
    <source>
        <dbReference type="ARBA" id="ARBA00007817"/>
    </source>
</evidence>
<dbReference type="InParanoid" id="I3EJG2"/>
<dbReference type="InterPro" id="IPR038526">
    <property type="entry name" value="Ribosomal_eL22_sf"/>
</dbReference>
<dbReference type="GO" id="GO:0002181">
    <property type="term" value="P:cytoplasmic translation"/>
    <property type="evidence" value="ECO:0007669"/>
    <property type="project" value="TreeGrafter"/>
</dbReference>
<dbReference type="OrthoDB" id="10259820at2759"/>
<evidence type="ECO:0000256" key="4">
    <source>
        <dbReference type="ARBA" id="ARBA00040613"/>
    </source>
</evidence>
<keyword evidence="3" id="KW-0687">Ribonucleoprotein</keyword>
<dbReference type="GO" id="GO:1990904">
    <property type="term" value="C:ribonucleoprotein complex"/>
    <property type="evidence" value="ECO:0007669"/>
    <property type="project" value="UniProtKB-KW"/>
</dbReference>